<reference evidence="2 3" key="1">
    <citation type="journal article" date="2023" name="Mol. Biol. Evol.">
        <title>Genomics of Secondarily Temperate Adaptation in the Only Non-Antarctic Icefish.</title>
        <authorList>
            <person name="Rivera-Colon A.G."/>
            <person name="Rayamajhi N."/>
            <person name="Minhas B.F."/>
            <person name="Madrigal G."/>
            <person name="Bilyk K.T."/>
            <person name="Yoon V."/>
            <person name="Hune M."/>
            <person name="Gregory S."/>
            <person name="Cheng C.H.C."/>
            <person name="Catchen J.M."/>
        </authorList>
    </citation>
    <scope>NUCLEOTIDE SEQUENCE [LARGE SCALE GENOMIC DNA]</scope>
    <source>
        <tissue evidence="2">White muscle</tissue>
    </source>
</reference>
<protein>
    <submittedName>
        <fullName evidence="2">Uncharacterized protein</fullName>
    </submittedName>
</protein>
<accession>A0AAN8BZT7</accession>
<evidence type="ECO:0000256" key="1">
    <source>
        <dbReference type="SAM" id="MobiDB-lite"/>
    </source>
</evidence>
<gene>
    <name evidence="2" type="ORF">CgunFtcFv8_006171</name>
</gene>
<feature type="compositionally biased region" description="Basic and acidic residues" evidence="1">
    <location>
        <begin position="206"/>
        <end position="217"/>
    </location>
</feature>
<dbReference type="AlphaFoldDB" id="A0AAN8BZT7"/>
<sequence>MWGAPQSRVGGGRPRAQYVGVRPRAQYVGGAPEPSTWGAPQSRVCGGAPQSPVCGGRPRAQYVGGAPEPKRKDPDAVFSVLLRCSSLYRPEMQWNHPGEKKLTGGHNWHNKTMSTTQWGPGPMAPAAHACSTRGSSSHGFSHEHAASACVWNGASPDGSHGGGSGDGSSAHDVQPAGPQTHKPLCTHARSPDAVYVIQSEGGSRVPKSDKQTAEENTRGTIRWTGE</sequence>
<feature type="region of interest" description="Disordered" evidence="1">
    <location>
        <begin position="157"/>
        <end position="226"/>
    </location>
</feature>
<proteinExistence type="predicted"/>
<keyword evidence="3" id="KW-1185">Reference proteome</keyword>
<feature type="region of interest" description="Disordered" evidence="1">
    <location>
        <begin position="30"/>
        <end position="52"/>
    </location>
</feature>
<organism evidence="2 3">
    <name type="scientific">Champsocephalus gunnari</name>
    <name type="common">Mackerel icefish</name>
    <dbReference type="NCBI Taxonomy" id="52237"/>
    <lineage>
        <taxon>Eukaryota</taxon>
        <taxon>Metazoa</taxon>
        <taxon>Chordata</taxon>
        <taxon>Craniata</taxon>
        <taxon>Vertebrata</taxon>
        <taxon>Euteleostomi</taxon>
        <taxon>Actinopterygii</taxon>
        <taxon>Neopterygii</taxon>
        <taxon>Teleostei</taxon>
        <taxon>Neoteleostei</taxon>
        <taxon>Acanthomorphata</taxon>
        <taxon>Eupercaria</taxon>
        <taxon>Perciformes</taxon>
        <taxon>Notothenioidei</taxon>
        <taxon>Channichthyidae</taxon>
        <taxon>Champsocephalus</taxon>
    </lineage>
</organism>
<evidence type="ECO:0000313" key="3">
    <source>
        <dbReference type="Proteomes" id="UP001331515"/>
    </source>
</evidence>
<name>A0AAN8BZT7_CHAGU</name>
<dbReference type="Proteomes" id="UP001331515">
    <property type="component" value="Unassembled WGS sequence"/>
</dbReference>
<evidence type="ECO:0000313" key="2">
    <source>
        <dbReference type="EMBL" id="KAK5893283.1"/>
    </source>
</evidence>
<comment type="caution">
    <text evidence="2">The sequence shown here is derived from an EMBL/GenBank/DDBJ whole genome shotgun (WGS) entry which is preliminary data.</text>
</comment>
<dbReference type="EMBL" id="JAURVH010001535">
    <property type="protein sequence ID" value="KAK5893283.1"/>
    <property type="molecule type" value="Genomic_DNA"/>
</dbReference>